<dbReference type="HOGENOM" id="CLU_031314_1_1_1"/>
<name>A0A0D0BX32_9AGAR</name>
<evidence type="ECO:0000313" key="1">
    <source>
        <dbReference type="EMBL" id="KIK54319.1"/>
    </source>
</evidence>
<dbReference type="AlphaFoldDB" id="A0A0D0BX32"/>
<dbReference type="OrthoDB" id="3253621at2759"/>
<protein>
    <submittedName>
        <fullName evidence="1">Uncharacterized protein</fullName>
    </submittedName>
</protein>
<gene>
    <name evidence="1" type="ORF">GYMLUDRAFT_140054</name>
</gene>
<feature type="non-terminal residue" evidence="1">
    <location>
        <position position="89"/>
    </location>
</feature>
<feature type="non-terminal residue" evidence="1">
    <location>
        <position position="1"/>
    </location>
</feature>
<evidence type="ECO:0000313" key="2">
    <source>
        <dbReference type="Proteomes" id="UP000053593"/>
    </source>
</evidence>
<dbReference type="EMBL" id="KN834817">
    <property type="protein sequence ID" value="KIK54319.1"/>
    <property type="molecule type" value="Genomic_DNA"/>
</dbReference>
<reference evidence="1 2" key="1">
    <citation type="submission" date="2014-04" db="EMBL/GenBank/DDBJ databases">
        <title>Evolutionary Origins and Diversification of the Mycorrhizal Mutualists.</title>
        <authorList>
            <consortium name="DOE Joint Genome Institute"/>
            <consortium name="Mycorrhizal Genomics Consortium"/>
            <person name="Kohler A."/>
            <person name="Kuo A."/>
            <person name="Nagy L.G."/>
            <person name="Floudas D."/>
            <person name="Copeland A."/>
            <person name="Barry K.W."/>
            <person name="Cichocki N."/>
            <person name="Veneault-Fourrey C."/>
            <person name="LaButti K."/>
            <person name="Lindquist E.A."/>
            <person name="Lipzen A."/>
            <person name="Lundell T."/>
            <person name="Morin E."/>
            <person name="Murat C."/>
            <person name="Riley R."/>
            <person name="Ohm R."/>
            <person name="Sun H."/>
            <person name="Tunlid A."/>
            <person name="Henrissat B."/>
            <person name="Grigoriev I.V."/>
            <person name="Hibbett D.S."/>
            <person name="Martin F."/>
        </authorList>
    </citation>
    <scope>NUCLEOTIDE SEQUENCE [LARGE SCALE GENOMIC DNA]</scope>
    <source>
        <strain evidence="1 2">FD-317 M1</strain>
    </source>
</reference>
<proteinExistence type="predicted"/>
<dbReference type="Gene3D" id="3.60.130.30">
    <property type="match status" value="1"/>
</dbReference>
<organism evidence="1 2">
    <name type="scientific">Collybiopsis luxurians FD-317 M1</name>
    <dbReference type="NCBI Taxonomy" id="944289"/>
    <lineage>
        <taxon>Eukaryota</taxon>
        <taxon>Fungi</taxon>
        <taxon>Dikarya</taxon>
        <taxon>Basidiomycota</taxon>
        <taxon>Agaricomycotina</taxon>
        <taxon>Agaricomycetes</taxon>
        <taxon>Agaricomycetidae</taxon>
        <taxon>Agaricales</taxon>
        <taxon>Marasmiineae</taxon>
        <taxon>Omphalotaceae</taxon>
        <taxon>Collybiopsis</taxon>
        <taxon>Collybiopsis luxurians</taxon>
    </lineage>
</organism>
<keyword evidence="2" id="KW-1185">Reference proteome</keyword>
<accession>A0A0D0BX32</accession>
<sequence>CFKHRNFLNQPFRWCAITALGDFDASRSAQLILWELKLVINFPHGTTILIPSAVIMHSNMPVVKGDVRISFTQYTAGGILHWVENGCMT</sequence>
<dbReference type="Proteomes" id="UP000053593">
    <property type="component" value="Unassembled WGS sequence"/>
</dbReference>